<reference evidence="3 4" key="2">
    <citation type="submission" date="2018-11" db="EMBL/GenBank/DDBJ databases">
        <authorList>
            <consortium name="Pathogen Informatics"/>
        </authorList>
    </citation>
    <scope>NUCLEOTIDE SEQUENCE [LARGE SCALE GENOMIC DNA]</scope>
    <source>
        <strain evidence="3 4">MHpl1</strain>
    </source>
</reference>
<keyword evidence="1" id="KW-0472">Membrane</keyword>
<reference evidence="5" key="1">
    <citation type="submission" date="2017-02" db="UniProtKB">
        <authorList>
            <consortium name="WormBaseParasite"/>
        </authorList>
    </citation>
    <scope>IDENTIFICATION</scope>
</reference>
<keyword evidence="1" id="KW-1133">Transmembrane helix</keyword>
<dbReference type="SMART" id="SM00131">
    <property type="entry name" value="KU"/>
    <property type="match status" value="1"/>
</dbReference>
<dbReference type="PROSITE" id="PS50279">
    <property type="entry name" value="BPTI_KUNITZ_2"/>
    <property type="match status" value="1"/>
</dbReference>
<dbReference type="InterPro" id="IPR020901">
    <property type="entry name" value="Prtase_inh_Kunz-CS"/>
</dbReference>
<proteinExistence type="predicted"/>
<dbReference type="Gene3D" id="4.10.410.10">
    <property type="entry name" value="Pancreatic trypsin inhibitor Kunitz domain"/>
    <property type="match status" value="1"/>
</dbReference>
<evidence type="ECO:0000313" key="4">
    <source>
        <dbReference type="Proteomes" id="UP000268014"/>
    </source>
</evidence>
<dbReference type="Proteomes" id="UP000268014">
    <property type="component" value="Unassembled WGS sequence"/>
</dbReference>
<protein>
    <submittedName>
        <fullName evidence="5">BPTI/Kunitz inhibitor domain-containing protein</fullName>
    </submittedName>
</protein>
<keyword evidence="1" id="KW-0812">Transmembrane</keyword>
<dbReference type="InterPro" id="IPR036880">
    <property type="entry name" value="Kunitz_BPTI_sf"/>
</dbReference>
<dbReference type="PANTHER" id="PTHR46339">
    <property type="entry name" value="PROTEIN CBG15282-RELATED"/>
    <property type="match status" value="1"/>
</dbReference>
<feature type="transmembrane region" description="Helical" evidence="1">
    <location>
        <begin position="12"/>
        <end position="30"/>
    </location>
</feature>
<dbReference type="PANTHER" id="PTHR46339:SF7">
    <property type="entry name" value="BPTI_KUNITZ INHIBITOR DOMAIN-CONTAINING PROTEIN"/>
    <property type="match status" value="1"/>
</dbReference>
<evidence type="ECO:0000256" key="1">
    <source>
        <dbReference type="SAM" id="Phobius"/>
    </source>
</evidence>
<dbReference type="AlphaFoldDB" id="A0A0N4VZP9"/>
<evidence type="ECO:0000313" key="5">
    <source>
        <dbReference type="WBParaSite" id="HPLM_0000277301-mRNA-1"/>
    </source>
</evidence>
<organism evidence="5">
    <name type="scientific">Haemonchus placei</name>
    <name type="common">Barber's pole worm</name>
    <dbReference type="NCBI Taxonomy" id="6290"/>
    <lineage>
        <taxon>Eukaryota</taxon>
        <taxon>Metazoa</taxon>
        <taxon>Ecdysozoa</taxon>
        <taxon>Nematoda</taxon>
        <taxon>Chromadorea</taxon>
        <taxon>Rhabditida</taxon>
        <taxon>Rhabditina</taxon>
        <taxon>Rhabditomorpha</taxon>
        <taxon>Strongyloidea</taxon>
        <taxon>Trichostrongylidae</taxon>
        <taxon>Haemonchus</taxon>
    </lineage>
</organism>
<dbReference type="Pfam" id="PF00014">
    <property type="entry name" value="Kunitz_BPTI"/>
    <property type="match status" value="1"/>
</dbReference>
<dbReference type="WBParaSite" id="HPLM_0000277301-mRNA-1">
    <property type="protein sequence ID" value="HPLM_0000277301-mRNA-1"/>
    <property type="gene ID" value="HPLM_0000277301"/>
</dbReference>
<dbReference type="OMA" id="HIWARRH"/>
<keyword evidence="4" id="KW-1185">Reference proteome</keyword>
<gene>
    <name evidence="3" type="ORF">HPLM_LOCUS2767</name>
</gene>
<accession>A0A0N4VZP9</accession>
<dbReference type="GO" id="GO:0004867">
    <property type="term" value="F:serine-type endopeptidase inhibitor activity"/>
    <property type="evidence" value="ECO:0007669"/>
    <property type="project" value="InterPro"/>
</dbReference>
<dbReference type="OrthoDB" id="4473401at2759"/>
<dbReference type="InterPro" id="IPR002223">
    <property type="entry name" value="Kunitz_BPTI"/>
</dbReference>
<sequence>MLPISKNSIHRIRLFIIMIIMYSNFNTVLIDSTLCNLPLNEGVQCHVSSSSRFWYNASSTTCQAFLYKGCQGNSNSFLSIDSCYRSCNGVQGETLLDFPPYSLGLFSRGPLSAWRSSKGREREEDKCPRNYECYFDGATYGCCPTAGTWRRLISV</sequence>
<dbReference type="SUPFAM" id="SSF57362">
    <property type="entry name" value="BPTI-like"/>
    <property type="match status" value="1"/>
</dbReference>
<dbReference type="PROSITE" id="PS00280">
    <property type="entry name" value="BPTI_KUNITZ_1"/>
    <property type="match status" value="1"/>
</dbReference>
<dbReference type="InterPro" id="IPR053014">
    <property type="entry name" value="Cuticle_assoc_divergent"/>
</dbReference>
<dbReference type="EMBL" id="UZAF01006677">
    <property type="protein sequence ID" value="VDO16749.1"/>
    <property type="molecule type" value="Genomic_DNA"/>
</dbReference>
<evidence type="ECO:0000313" key="3">
    <source>
        <dbReference type="EMBL" id="VDO16749.1"/>
    </source>
</evidence>
<name>A0A0N4VZP9_HAEPC</name>
<evidence type="ECO:0000259" key="2">
    <source>
        <dbReference type="PROSITE" id="PS50279"/>
    </source>
</evidence>
<dbReference type="CDD" id="cd22593">
    <property type="entry name" value="Kunitz_conkunitzin"/>
    <property type="match status" value="1"/>
</dbReference>
<feature type="domain" description="BPTI/Kunitz inhibitor" evidence="2">
    <location>
        <begin position="35"/>
        <end position="87"/>
    </location>
</feature>